<accession>W7ESF1</accession>
<reference evidence="3 4" key="1">
    <citation type="journal article" date="2013" name="PLoS Genet.">
        <title>Comparative genome structure, secondary metabolite, and effector coding capacity across Cochliobolus pathogens.</title>
        <authorList>
            <person name="Condon B.J."/>
            <person name="Leng Y."/>
            <person name="Wu D."/>
            <person name="Bushley K.E."/>
            <person name="Ohm R.A."/>
            <person name="Otillar R."/>
            <person name="Martin J."/>
            <person name="Schackwitz W."/>
            <person name="Grimwood J."/>
            <person name="MohdZainudin N."/>
            <person name="Xue C."/>
            <person name="Wang R."/>
            <person name="Manning V.A."/>
            <person name="Dhillon B."/>
            <person name="Tu Z.J."/>
            <person name="Steffenson B.J."/>
            <person name="Salamov A."/>
            <person name="Sun H."/>
            <person name="Lowry S."/>
            <person name="LaButti K."/>
            <person name="Han J."/>
            <person name="Copeland A."/>
            <person name="Lindquist E."/>
            <person name="Barry K."/>
            <person name="Schmutz J."/>
            <person name="Baker S.E."/>
            <person name="Ciuffetti L.M."/>
            <person name="Grigoriev I.V."/>
            <person name="Zhong S."/>
            <person name="Turgeon B.G."/>
        </authorList>
    </citation>
    <scope>NUCLEOTIDE SEQUENCE [LARGE SCALE GENOMIC DNA]</scope>
    <source>
        <strain evidence="3 4">FI3</strain>
    </source>
</reference>
<evidence type="ECO:0000256" key="1">
    <source>
        <dbReference type="SAM" id="MobiDB-lite"/>
    </source>
</evidence>
<protein>
    <submittedName>
        <fullName evidence="3">Uncharacterized protein</fullName>
    </submittedName>
</protein>
<sequence length="430" mass="47303">MSNLVDDFIARRRADTRTVRSSRHQPPEARAPSISSRDPIVPSGTQHIKIEDGSYSVHDAGCVQQSVPLFVGTATPNPPLLVETPPDKALTTNKAPKPDYAQPVSSGELQYVANSAPPSTAHLIQQHQNDRMAISAPFMHGQIVQVVPNRLPQIKRRYVSLLAAIGMVIAFAWGSWFDNAGQNIMAKHANVNVSVDRLERATETLNSCCHITPDCIAAVNALISQSVVLLDRDIRNAADAAVNLLGAAVLAPRENTKIKHGLSCLQTGQLASKLREATQQCLLVASRHNEALTHTRSASSQLQRTARNITVERERLHASRRNKHRRALEHAKELIGISSDVTYESTIELYKDMANTIHTLDKAWNLTASAANTQHKEYALWKGVGANLQDLLADLHAKIDVSKWTATCLRTSELREILQVVKSEMEKVVL</sequence>
<keyword evidence="4" id="KW-1185">Reference proteome</keyword>
<proteinExistence type="predicted"/>
<dbReference type="RefSeq" id="XP_014559659.1">
    <property type="nucleotide sequence ID" value="XM_014704173.1"/>
</dbReference>
<gene>
    <name evidence="3" type="ORF">COCVIDRAFT_91210</name>
</gene>
<dbReference type="HOGENOM" id="CLU_637752_0_0_1"/>
<keyword evidence="2" id="KW-0812">Transmembrane</keyword>
<keyword evidence="2" id="KW-0472">Membrane</keyword>
<evidence type="ECO:0000313" key="4">
    <source>
        <dbReference type="Proteomes" id="UP000054337"/>
    </source>
</evidence>
<feature type="transmembrane region" description="Helical" evidence="2">
    <location>
        <begin position="158"/>
        <end position="177"/>
    </location>
</feature>
<feature type="region of interest" description="Disordered" evidence="1">
    <location>
        <begin position="15"/>
        <end position="45"/>
    </location>
</feature>
<dbReference type="Proteomes" id="UP000054337">
    <property type="component" value="Unassembled WGS sequence"/>
</dbReference>
<keyword evidence="2" id="KW-1133">Transmembrane helix</keyword>
<name>W7ESF1_BIPV3</name>
<evidence type="ECO:0000256" key="2">
    <source>
        <dbReference type="SAM" id="Phobius"/>
    </source>
</evidence>
<organism evidence="3 4">
    <name type="scientific">Bipolaris victoriae (strain FI3)</name>
    <name type="common">Victoria blight of oats agent</name>
    <name type="synonym">Cochliobolus victoriae</name>
    <dbReference type="NCBI Taxonomy" id="930091"/>
    <lineage>
        <taxon>Eukaryota</taxon>
        <taxon>Fungi</taxon>
        <taxon>Dikarya</taxon>
        <taxon>Ascomycota</taxon>
        <taxon>Pezizomycotina</taxon>
        <taxon>Dothideomycetes</taxon>
        <taxon>Pleosporomycetidae</taxon>
        <taxon>Pleosporales</taxon>
        <taxon>Pleosporineae</taxon>
        <taxon>Pleosporaceae</taxon>
        <taxon>Bipolaris</taxon>
    </lineage>
</organism>
<dbReference type="GeneID" id="26259319"/>
<dbReference type="AlphaFoldDB" id="W7ESF1"/>
<dbReference type="EMBL" id="KI968708">
    <property type="protein sequence ID" value="EUN30059.1"/>
    <property type="molecule type" value="Genomic_DNA"/>
</dbReference>
<evidence type="ECO:0000313" key="3">
    <source>
        <dbReference type="EMBL" id="EUN30059.1"/>
    </source>
</evidence>